<proteinExistence type="predicted"/>
<dbReference type="EMBL" id="JARKIK010000009">
    <property type="protein sequence ID" value="KAK8749596.1"/>
    <property type="molecule type" value="Genomic_DNA"/>
</dbReference>
<gene>
    <name evidence="2" type="ORF">OTU49_015450</name>
</gene>
<sequence>MGTLIHPLPVWGSEGFIAGGVTLAVPQQEPLMNPKLQGVPRPRAGQRYDECSSTLSLSSESDPKRDSSGQSSGESVTQAVAQLYSMETQRLAQVPEDAVTFGLYGPTPLGTPRNLNGPITRTASERVSRQETLAQLQRMAWARHTTK</sequence>
<dbReference type="AlphaFoldDB" id="A0AAW0YCM7"/>
<reference evidence="2 3" key="1">
    <citation type="journal article" date="2024" name="BMC Genomics">
        <title>Genome assembly of redclaw crayfish (Cherax quadricarinatus) provides insights into its immune adaptation and hypoxia tolerance.</title>
        <authorList>
            <person name="Liu Z."/>
            <person name="Zheng J."/>
            <person name="Li H."/>
            <person name="Fang K."/>
            <person name="Wang S."/>
            <person name="He J."/>
            <person name="Zhou D."/>
            <person name="Weng S."/>
            <person name="Chi M."/>
            <person name="Gu Z."/>
            <person name="He J."/>
            <person name="Li F."/>
            <person name="Wang M."/>
        </authorList>
    </citation>
    <scope>NUCLEOTIDE SEQUENCE [LARGE SCALE GENOMIC DNA]</scope>
    <source>
        <strain evidence="2">ZL_2023a</strain>
    </source>
</reference>
<feature type="compositionally biased region" description="Polar residues" evidence="1">
    <location>
        <begin position="68"/>
        <end position="79"/>
    </location>
</feature>
<evidence type="ECO:0000313" key="2">
    <source>
        <dbReference type="EMBL" id="KAK8749596.1"/>
    </source>
</evidence>
<feature type="compositionally biased region" description="Polar residues" evidence="1">
    <location>
        <begin position="113"/>
        <end position="122"/>
    </location>
</feature>
<keyword evidence="3" id="KW-1185">Reference proteome</keyword>
<feature type="region of interest" description="Disordered" evidence="1">
    <location>
        <begin position="31"/>
        <end position="79"/>
    </location>
</feature>
<name>A0AAW0YCM7_CHEQU</name>
<evidence type="ECO:0000313" key="3">
    <source>
        <dbReference type="Proteomes" id="UP001445076"/>
    </source>
</evidence>
<dbReference type="Proteomes" id="UP001445076">
    <property type="component" value="Unassembled WGS sequence"/>
</dbReference>
<evidence type="ECO:0000256" key="1">
    <source>
        <dbReference type="SAM" id="MobiDB-lite"/>
    </source>
</evidence>
<comment type="caution">
    <text evidence="2">The sequence shown here is derived from an EMBL/GenBank/DDBJ whole genome shotgun (WGS) entry which is preliminary data.</text>
</comment>
<protein>
    <submittedName>
        <fullName evidence="2">Uncharacterized protein</fullName>
    </submittedName>
</protein>
<feature type="region of interest" description="Disordered" evidence="1">
    <location>
        <begin position="105"/>
        <end position="129"/>
    </location>
</feature>
<accession>A0AAW0YCM7</accession>
<organism evidence="2 3">
    <name type="scientific">Cherax quadricarinatus</name>
    <name type="common">Australian red claw crayfish</name>
    <dbReference type="NCBI Taxonomy" id="27406"/>
    <lineage>
        <taxon>Eukaryota</taxon>
        <taxon>Metazoa</taxon>
        <taxon>Ecdysozoa</taxon>
        <taxon>Arthropoda</taxon>
        <taxon>Crustacea</taxon>
        <taxon>Multicrustacea</taxon>
        <taxon>Malacostraca</taxon>
        <taxon>Eumalacostraca</taxon>
        <taxon>Eucarida</taxon>
        <taxon>Decapoda</taxon>
        <taxon>Pleocyemata</taxon>
        <taxon>Astacidea</taxon>
        <taxon>Parastacoidea</taxon>
        <taxon>Parastacidae</taxon>
        <taxon>Cherax</taxon>
    </lineage>
</organism>